<dbReference type="Pfam" id="PF00097">
    <property type="entry name" value="zf-C3HC4"/>
    <property type="match status" value="1"/>
</dbReference>
<dbReference type="InterPro" id="IPR013083">
    <property type="entry name" value="Znf_RING/FYVE/PHD"/>
</dbReference>
<evidence type="ECO:0000256" key="7">
    <source>
        <dbReference type="ARBA" id="ARBA00022989"/>
    </source>
</evidence>
<evidence type="ECO:0000256" key="4">
    <source>
        <dbReference type="ARBA" id="ARBA00022723"/>
    </source>
</evidence>
<dbReference type="PROSITE" id="PS50089">
    <property type="entry name" value="ZF_RING_2"/>
    <property type="match status" value="1"/>
</dbReference>
<feature type="region of interest" description="Disordered" evidence="12">
    <location>
        <begin position="58"/>
        <end position="79"/>
    </location>
</feature>
<accession>A0A8S3YV50</accession>
<sequence length="257" mass="28683">MSHSAGRTHLIEGIGNEVLVGLGGLLGGLVGMLIFVNQRRRQGIHPDNFANVASTREMLQHESEGGRNSQSPRASQRNSGELTCPICLGTAVFAVETNCGHIYCGRCIITYWQHQSILGPVRCPSCRTQVSLLLLNFTSQEHAAESEERQDVIDKINQYNRRFSGAPRTIQEYFQDLPTLLRHAFHEFFSLGGLMWMFRFRIGILVLAAFLYLISPLDILPEGALGIVGFLDDIFIIFLVAIYISIIYRQVVASRGT</sequence>
<dbReference type="CDD" id="cd16553">
    <property type="entry name" value="RING-HC_RNF170"/>
    <property type="match status" value="1"/>
</dbReference>
<keyword evidence="6" id="KW-0862">Zinc</keyword>
<keyword evidence="8 13" id="KW-0472">Membrane</keyword>
<evidence type="ECO:0000256" key="11">
    <source>
        <dbReference type="PROSITE-ProRule" id="PRU00175"/>
    </source>
</evidence>
<name>A0A8S3YV50_9EUPU</name>
<dbReference type="InterPro" id="IPR017907">
    <property type="entry name" value="Znf_RING_CS"/>
</dbReference>
<keyword evidence="7 13" id="KW-1133">Transmembrane helix</keyword>
<feature type="transmembrane region" description="Helical" evidence="13">
    <location>
        <begin position="227"/>
        <end position="248"/>
    </location>
</feature>
<dbReference type="SMART" id="SM00184">
    <property type="entry name" value="RING"/>
    <property type="match status" value="1"/>
</dbReference>
<dbReference type="GO" id="GO:0061630">
    <property type="term" value="F:ubiquitin protein ligase activity"/>
    <property type="evidence" value="ECO:0007669"/>
    <property type="project" value="InterPro"/>
</dbReference>
<evidence type="ECO:0000256" key="2">
    <source>
        <dbReference type="ARBA" id="ARBA00014068"/>
    </source>
</evidence>
<evidence type="ECO:0000256" key="1">
    <source>
        <dbReference type="ARBA" id="ARBA00004127"/>
    </source>
</evidence>
<evidence type="ECO:0000256" key="10">
    <source>
        <dbReference type="ARBA" id="ARBA00031107"/>
    </source>
</evidence>
<dbReference type="Proteomes" id="UP000678393">
    <property type="component" value="Unassembled WGS sequence"/>
</dbReference>
<evidence type="ECO:0000256" key="5">
    <source>
        <dbReference type="ARBA" id="ARBA00022771"/>
    </source>
</evidence>
<feature type="transmembrane region" description="Helical" evidence="13">
    <location>
        <begin position="18"/>
        <end position="36"/>
    </location>
</feature>
<dbReference type="Gene3D" id="3.30.40.10">
    <property type="entry name" value="Zinc/RING finger domain, C3HC4 (zinc finger)"/>
    <property type="match status" value="1"/>
</dbReference>
<organism evidence="15 16">
    <name type="scientific">Candidula unifasciata</name>
    <dbReference type="NCBI Taxonomy" id="100452"/>
    <lineage>
        <taxon>Eukaryota</taxon>
        <taxon>Metazoa</taxon>
        <taxon>Spiralia</taxon>
        <taxon>Lophotrochozoa</taxon>
        <taxon>Mollusca</taxon>
        <taxon>Gastropoda</taxon>
        <taxon>Heterobranchia</taxon>
        <taxon>Euthyneura</taxon>
        <taxon>Panpulmonata</taxon>
        <taxon>Eupulmonata</taxon>
        <taxon>Stylommatophora</taxon>
        <taxon>Helicina</taxon>
        <taxon>Helicoidea</taxon>
        <taxon>Geomitridae</taxon>
        <taxon>Candidula</taxon>
    </lineage>
</organism>
<feature type="compositionally biased region" description="Polar residues" evidence="12">
    <location>
        <begin position="66"/>
        <end position="79"/>
    </location>
</feature>
<dbReference type="PROSITE" id="PS00518">
    <property type="entry name" value="ZF_RING_1"/>
    <property type="match status" value="1"/>
</dbReference>
<dbReference type="InterPro" id="IPR038896">
    <property type="entry name" value="RNF170"/>
</dbReference>
<dbReference type="InterPro" id="IPR001841">
    <property type="entry name" value="Znf_RING"/>
</dbReference>
<evidence type="ECO:0000256" key="13">
    <source>
        <dbReference type="SAM" id="Phobius"/>
    </source>
</evidence>
<evidence type="ECO:0000256" key="8">
    <source>
        <dbReference type="ARBA" id="ARBA00023136"/>
    </source>
</evidence>
<dbReference type="PANTHER" id="PTHR22894">
    <property type="entry name" value="RING-TYPE DOMAIN-CONTAINING PROTEIN"/>
    <property type="match status" value="1"/>
</dbReference>
<comment type="caution">
    <text evidence="15">The sequence shown here is derived from an EMBL/GenBank/DDBJ whole genome shotgun (WGS) entry which is preliminary data.</text>
</comment>
<keyword evidence="16" id="KW-1185">Reference proteome</keyword>
<evidence type="ECO:0000256" key="9">
    <source>
        <dbReference type="ARBA" id="ARBA00030110"/>
    </source>
</evidence>
<protein>
    <recommendedName>
        <fullName evidence="2">E3 ubiquitin-protein ligase RNF170</fullName>
    </recommendedName>
    <alternativeName>
        <fullName evidence="10">RING finger protein 170</fullName>
    </alternativeName>
    <alternativeName>
        <fullName evidence="9">RING-type E3 ubiquitin transferase RNF170</fullName>
    </alternativeName>
</protein>
<dbReference type="PANTHER" id="PTHR22894:SF5">
    <property type="entry name" value="RING-TYPE DOMAIN-CONTAINING PROTEIN"/>
    <property type="match status" value="1"/>
</dbReference>
<feature type="transmembrane region" description="Helical" evidence="13">
    <location>
        <begin position="198"/>
        <end position="215"/>
    </location>
</feature>
<reference evidence="15" key="1">
    <citation type="submission" date="2021-04" db="EMBL/GenBank/DDBJ databases">
        <authorList>
            <consortium name="Molecular Ecology Group"/>
        </authorList>
    </citation>
    <scope>NUCLEOTIDE SEQUENCE</scope>
</reference>
<dbReference type="SUPFAM" id="SSF57850">
    <property type="entry name" value="RING/U-box"/>
    <property type="match status" value="1"/>
</dbReference>
<evidence type="ECO:0000256" key="12">
    <source>
        <dbReference type="SAM" id="MobiDB-lite"/>
    </source>
</evidence>
<dbReference type="AlphaFoldDB" id="A0A8S3YV50"/>
<evidence type="ECO:0000256" key="3">
    <source>
        <dbReference type="ARBA" id="ARBA00022692"/>
    </source>
</evidence>
<evidence type="ECO:0000256" key="6">
    <source>
        <dbReference type="ARBA" id="ARBA00022833"/>
    </source>
</evidence>
<evidence type="ECO:0000259" key="14">
    <source>
        <dbReference type="PROSITE" id="PS50089"/>
    </source>
</evidence>
<dbReference type="OrthoDB" id="9049620at2759"/>
<evidence type="ECO:0000313" key="15">
    <source>
        <dbReference type="EMBL" id="CAG5120874.1"/>
    </source>
</evidence>
<keyword evidence="5 11" id="KW-0863">Zinc-finger</keyword>
<dbReference type="InterPro" id="IPR018957">
    <property type="entry name" value="Znf_C3HC4_RING-type"/>
</dbReference>
<keyword evidence="4" id="KW-0479">Metal-binding</keyword>
<comment type="subcellular location">
    <subcellularLocation>
        <location evidence="1">Endomembrane system</location>
        <topology evidence="1">Multi-pass membrane protein</topology>
    </subcellularLocation>
</comment>
<keyword evidence="3 13" id="KW-0812">Transmembrane</keyword>
<dbReference type="GO" id="GO:0012505">
    <property type="term" value="C:endomembrane system"/>
    <property type="evidence" value="ECO:0007669"/>
    <property type="project" value="UniProtKB-SubCell"/>
</dbReference>
<proteinExistence type="predicted"/>
<gene>
    <name evidence="15" type="ORF">CUNI_LOCUS6432</name>
</gene>
<feature type="domain" description="RING-type" evidence="14">
    <location>
        <begin position="84"/>
        <end position="127"/>
    </location>
</feature>
<dbReference type="Pfam" id="PF06803">
    <property type="entry name" value="DUF1232"/>
    <property type="match status" value="1"/>
</dbReference>
<dbReference type="EMBL" id="CAJHNH020000981">
    <property type="protein sequence ID" value="CAG5120874.1"/>
    <property type="molecule type" value="Genomic_DNA"/>
</dbReference>
<dbReference type="GO" id="GO:0008270">
    <property type="term" value="F:zinc ion binding"/>
    <property type="evidence" value="ECO:0007669"/>
    <property type="project" value="UniProtKB-KW"/>
</dbReference>
<dbReference type="InterPro" id="IPR010652">
    <property type="entry name" value="DUF1232"/>
</dbReference>
<evidence type="ECO:0000313" key="16">
    <source>
        <dbReference type="Proteomes" id="UP000678393"/>
    </source>
</evidence>